<dbReference type="EMBL" id="CP001841">
    <property type="protein sequence ID" value="AEF83019.1"/>
    <property type="molecule type" value="Genomic_DNA"/>
</dbReference>
<dbReference type="HOGENOM" id="CLU_3067318_0_0_12"/>
<name>F5YBT6_LEAAZ</name>
<dbReference type="InParanoid" id="F5YBT6"/>
<keyword evidence="2" id="KW-1185">Reference proteome</keyword>
<dbReference type="Proteomes" id="UP000009222">
    <property type="component" value="Chromosome"/>
</dbReference>
<gene>
    <name evidence="1" type="ordered locus">TREAZ_2930</name>
</gene>
<evidence type="ECO:0000313" key="2">
    <source>
        <dbReference type="Proteomes" id="UP000009222"/>
    </source>
</evidence>
<dbReference type="KEGG" id="taz:TREAZ_2930"/>
<protein>
    <submittedName>
        <fullName evidence="1">Uncharacterized protein</fullName>
    </submittedName>
</protein>
<dbReference type="STRING" id="545695.TREAZ_2930"/>
<sequence length="53" mass="6103">MIIRVTGTRGIKKPNFTFFHLNYKVYPGKVKKRSIQGIPLTQNKRIGIVGKIF</sequence>
<accession>F5YBT6</accession>
<evidence type="ECO:0000313" key="1">
    <source>
        <dbReference type="EMBL" id="AEF83019.1"/>
    </source>
</evidence>
<proteinExistence type="predicted"/>
<reference evidence="2" key="1">
    <citation type="submission" date="2009-12" db="EMBL/GenBank/DDBJ databases">
        <title>Complete sequence of Treponema azotonutricium strain ZAS-9.</title>
        <authorList>
            <person name="Tetu S.G."/>
            <person name="Matson E."/>
            <person name="Ren Q."/>
            <person name="Seshadri R."/>
            <person name="Elbourne L."/>
            <person name="Hassan K.A."/>
            <person name="Durkin A."/>
            <person name="Radune D."/>
            <person name="Mohamoud Y."/>
            <person name="Shay R."/>
            <person name="Jin S."/>
            <person name="Zhang X."/>
            <person name="Lucey K."/>
            <person name="Ballor N.R."/>
            <person name="Ottesen E."/>
            <person name="Rosenthal R."/>
            <person name="Allen A."/>
            <person name="Leadbetter J.R."/>
            <person name="Paulsen I.T."/>
        </authorList>
    </citation>
    <scope>NUCLEOTIDE SEQUENCE [LARGE SCALE GENOMIC DNA]</scope>
    <source>
        <strain evidence="2">ATCC BAA-888 / DSM 13862 / ZAS-9</strain>
    </source>
</reference>
<dbReference type="AlphaFoldDB" id="F5YBT6"/>
<organism evidence="1 2">
    <name type="scientific">Leadbettera azotonutricia (strain ATCC BAA-888 / DSM 13862 / ZAS-9)</name>
    <name type="common">Treponema azotonutricium</name>
    <dbReference type="NCBI Taxonomy" id="545695"/>
    <lineage>
        <taxon>Bacteria</taxon>
        <taxon>Pseudomonadati</taxon>
        <taxon>Spirochaetota</taxon>
        <taxon>Spirochaetia</taxon>
        <taxon>Spirochaetales</taxon>
        <taxon>Breznakiellaceae</taxon>
        <taxon>Leadbettera</taxon>
    </lineage>
</organism>
<reference evidence="1 2" key="2">
    <citation type="journal article" date="2011" name="ISME J.">
        <title>RNA-seq reveals cooperative metabolic interactions between two termite-gut spirochete species in co-culture.</title>
        <authorList>
            <person name="Rosenthal A.Z."/>
            <person name="Matson E.G."/>
            <person name="Eldar A."/>
            <person name="Leadbetter J.R."/>
        </authorList>
    </citation>
    <scope>NUCLEOTIDE SEQUENCE [LARGE SCALE GENOMIC DNA]</scope>
    <source>
        <strain evidence="2">ATCC BAA-888 / DSM 13862 / ZAS-9</strain>
    </source>
</reference>